<evidence type="ECO:0008006" key="4">
    <source>
        <dbReference type="Google" id="ProtNLM"/>
    </source>
</evidence>
<proteinExistence type="predicted"/>
<keyword evidence="1" id="KW-0812">Transmembrane</keyword>
<feature type="transmembrane region" description="Helical" evidence="1">
    <location>
        <begin position="91"/>
        <end position="115"/>
    </location>
</feature>
<evidence type="ECO:0000313" key="3">
    <source>
        <dbReference type="Proteomes" id="UP001501161"/>
    </source>
</evidence>
<organism evidence="2 3">
    <name type="scientific">Nocardioides furvisabuli</name>
    <dbReference type="NCBI Taxonomy" id="375542"/>
    <lineage>
        <taxon>Bacteria</taxon>
        <taxon>Bacillati</taxon>
        <taxon>Actinomycetota</taxon>
        <taxon>Actinomycetes</taxon>
        <taxon>Propionibacteriales</taxon>
        <taxon>Nocardioidaceae</taxon>
        <taxon>Nocardioides</taxon>
    </lineage>
</organism>
<dbReference type="RefSeq" id="WP_231251885.1">
    <property type="nucleotide sequence ID" value="NZ_BAAAMQ010000008.1"/>
</dbReference>
<reference evidence="2 3" key="1">
    <citation type="journal article" date="2019" name="Int. J. Syst. Evol. Microbiol.">
        <title>The Global Catalogue of Microorganisms (GCM) 10K type strain sequencing project: providing services to taxonomists for standard genome sequencing and annotation.</title>
        <authorList>
            <consortium name="The Broad Institute Genomics Platform"/>
            <consortium name="The Broad Institute Genome Sequencing Center for Infectious Disease"/>
            <person name="Wu L."/>
            <person name="Ma J."/>
        </authorList>
    </citation>
    <scope>NUCLEOTIDE SEQUENCE [LARGE SCALE GENOMIC DNA]</scope>
    <source>
        <strain evidence="2 3">JCM 13813</strain>
    </source>
</reference>
<comment type="caution">
    <text evidence="2">The sequence shown here is derived from an EMBL/GenBank/DDBJ whole genome shotgun (WGS) entry which is preliminary data.</text>
</comment>
<sequence>MTTPWSVLLTWPARRWLVALSTAAGFVLVVAIPTDLIDTPVFGREVPATWWAWPSLLVSSLLAGLLVATYVRAPVQPDRPSSRRGGWAGGLLTYFAVGCPVCNKLVLLALGSAGAMTWFEPFQPVLQVAAVALLVWALRSRLRGELSCPVQPARAPASGPAAGPAG</sequence>
<gene>
    <name evidence="2" type="ORF">GCM10009726_10170</name>
</gene>
<evidence type="ECO:0000256" key="1">
    <source>
        <dbReference type="SAM" id="Phobius"/>
    </source>
</evidence>
<protein>
    <recommendedName>
        <fullName evidence="4">Integral membrane protein</fullName>
    </recommendedName>
</protein>
<evidence type="ECO:0000313" key="2">
    <source>
        <dbReference type="EMBL" id="GAA2100275.1"/>
    </source>
</evidence>
<dbReference type="Proteomes" id="UP001501161">
    <property type="component" value="Unassembled WGS sequence"/>
</dbReference>
<accession>A0ABN2WZE7</accession>
<keyword evidence="1" id="KW-0472">Membrane</keyword>
<dbReference type="EMBL" id="BAAAMQ010000008">
    <property type="protein sequence ID" value="GAA2100275.1"/>
    <property type="molecule type" value="Genomic_DNA"/>
</dbReference>
<keyword evidence="1" id="KW-1133">Transmembrane helix</keyword>
<feature type="transmembrane region" description="Helical" evidence="1">
    <location>
        <begin position="50"/>
        <end position="71"/>
    </location>
</feature>
<keyword evidence="3" id="KW-1185">Reference proteome</keyword>
<name>A0ABN2WZE7_9ACTN</name>